<dbReference type="InterPro" id="IPR014014">
    <property type="entry name" value="RNA_helicase_DEAD_Q_motif"/>
</dbReference>
<dbReference type="Pfam" id="PF00271">
    <property type="entry name" value="Helicase_C"/>
    <property type="match status" value="1"/>
</dbReference>
<dbReference type="GeneID" id="108847267"/>
<keyword evidence="10" id="KW-1185">Reference proteome</keyword>
<feature type="short sequence motif" description="Q motif" evidence="7">
    <location>
        <begin position="2"/>
        <end position="30"/>
    </location>
</feature>
<dbReference type="InterPro" id="IPR027417">
    <property type="entry name" value="P-loop_NTPase"/>
</dbReference>
<evidence type="ECO:0000256" key="7">
    <source>
        <dbReference type="PROSITE-ProRule" id="PRU00552"/>
    </source>
</evidence>
<dbReference type="Proteomes" id="UP000504610">
    <property type="component" value="Chromosome 3"/>
</dbReference>
<dbReference type="Gene3D" id="3.40.50.300">
    <property type="entry name" value="P-loop containing nucleotide triphosphate hydrolases"/>
    <property type="match status" value="2"/>
</dbReference>
<evidence type="ECO:0000313" key="10">
    <source>
        <dbReference type="Proteomes" id="UP000504610"/>
    </source>
</evidence>
<keyword evidence="11" id="KW-0396">Initiation factor</keyword>
<keyword evidence="6" id="KW-0694">RNA-binding</keyword>
<dbReference type="SUPFAM" id="SSF52540">
    <property type="entry name" value="P-loop containing nucleoside triphosphate hydrolases"/>
    <property type="match status" value="2"/>
</dbReference>
<dbReference type="GO" id="GO:0005524">
    <property type="term" value="F:ATP binding"/>
    <property type="evidence" value="ECO:0007669"/>
    <property type="project" value="UniProtKB-KW"/>
</dbReference>
<dbReference type="InterPro" id="IPR014001">
    <property type="entry name" value="Helicase_ATP-bd"/>
</dbReference>
<reference evidence="11" key="2">
    <citation type="submission" date="2025-08" db="UniProtKB">
        <authorList>
            <consortium name="RefSeq"/>
        </authorList>
    </citation>
    <scope>IDENTIFICATION</scope>
    <source>
        <tissue evidence="11">Leaf</tissue>
    </source>
</reference>
<keyword evidence="3" id="KW-0378">Hydrolase</keyword>
<dbReference type="EC" id="3.6.4.13" evidence="1"/>
<evidence type="ECO:0000256" key="1">
    <source>
        <dbReference type="ARBA" id="ARBA00012552"/>
    </source>
</evidence>
<dbReference type="GO" id="GO:0016787">
    <property type="term" value="F:hydrolase activity"/>
    <property type="evidence" value="ECO:0007669"/>
    <property type="project" value="UniProtKB-KW"/>
</dbReference>
<organism evidence="10 11">
    <name type="scientific">Raphanus sativus</name>
    <name type="common">Radish</name>
    <name type="synonym">Raphanus raphanistrum var. sativus</name>
    <dbReference type="NCBI Taxonomy" id="3726"/>
    <lineage>
        <taxon>Eukaryota</taxon>
        <taxon>Viridiplantae</taxon>
        <taxon>Streptophyta</taxon>
        <taxon>Embryophyta</taxon>
        <taxon>Tracheophyta</taxon>
        <taxon>Spermatophyta</taxon>
        <taxon>Magnoliopsida</taxon>
        <taxon>eudicotyledons</taxon>
        <taxon>Gunneridae</taxon>
        <taxon>Pentapetalae</taxon>
        <taxon>rosids</taxon>
        <taxon>malvids</taxon>
        <taxon>Brassicales</taxon>
        <taxon>Brassicaceae</taxon>
        <taxon>Brassiceae</taxon>
        <taxon>Raphanus</taxon>
    </lineage>
</organism>
<dbReference type="PANTHER" id="PTHR47958">
    <property type="entry name" value="ATP-DEPENDENT RNA HELICASE DBP3"/>
    <property type="match status" value="1"/>
</dbReference>
<evidence type="ECO:0000256" key="3">
    <source>
        <dbReference type="ARBA" id="ARBA00022801"/>
    </source>
</evidence>
<evidence type="ECO:0000256" key="2">
    <source>
        <dbReference type="ARBA" id="ARBA00022741"/>
    </source>
</evidence>
<keyword evidence="2" id="KW-0547">Nucleotide-binding</keyword>
<proteinExistence type="predicted"/>
<dbReference type="PROSITE" id="PS51192">
    <property type="entry name" value="HELICASE_ATP_BIND_1"/>
    <property type="match status" value="1"/>
</dbReference>
<sequence length="343" mass="38030">MTTFQSMAIGENLLLGISECGFQKPTRVQEACTEKIAGGESLFVTARSGSGKSAAIAIAVIQKVNASNPKIQVIILSARFKLAVELEKAIQQLGRHKNVRAHAMSAGSPWMQGTQILIGVPNFLLEKMRSGTVNVSNAHVIIVDDAEEMDRFSGSINELINFTSANINQVCFLGSTIPSSLVAHARDFDVHIDDISVVEKHKDVEHYEYEVKNDVEKMKRLREILMVNDNAIIFCNSKSTARFLHSALELPDHVCAMMDGELLPRKRDILVDSLRSGDLKYLITTDVESSKLRASLVVMYDIPTCLEVYMDRSHRVCRGKAVSLVKPSDKSRMKLIKDTPRSV</sequence>
<evidence type="ECO:0000259" key="8">
    <source>
        <dbReference type="PROSITE" id="PS51192"/>
    </source>
</evidence>
<name>A0A6J0MVT2_RAPSA</name>
<feature type="domain" description="DEAD-box RNA helicase Q" evidence="9">
    <location>
        <begin position="2"/>
        <end position="30"/>
    </location>
</feature>
<keyword evidence="5" id="KW-0067">ATP-binding</keyword>
<protein>
    <recommendedName>
        <fullName evidence="1">RNA helicase</fullName>
        <ecNumber evidence="1">3.6.4.13</ecNumber>
    </recommendedName>
</protein>
<evidence type="ECO:0000256" key="6">
    <source>
        <dbReference type="ARBA" id="ARBA00022884"/>
    </source>
</evidence>
<dbReference type="InterPro" id="IPR001650">
    <property type="entry name" value="Helicase_C-like"/>
</dbReference>
<evidence type="ECO:0000259" key="9">
    <source>
        <dbReference type="PROSITE" id="PS51195"/>
    </source>
</evidence>
<gene>
    <name evidence="11" type="primary">LOC108847267</name>
</gene>
<reference evidence="10" key="1">
    <citation type="journal article" date="2019" name="Database">
        <title>The radish genome database (RadishGD): an integrated information resource for radish genomics.</title>
        <authorList>
            <person name="Yu H.J."/>
            <person name="Baek S."/>
            <person name="Lee Y.J."/>
            <person name="Cho A."/>
            <person name="Mun J.H."/>
        </authorList>
    </citation>
    <scope>NUCLEOTIDE SEQUENCE [LARGE SCALE GENOMIC DNA]</scope>
    <source>
        <strain evidence="10">cv. WK10039</strain>
    </source>
</reference>
<dbReference type="Pfam" id="PF00270">
    <property type="entry name" value="DEAD"/>
    <property type="match status" value="1"/>
</dbReference>
<dbReference type="PROSITE" id="PS51195">
    <property type="entry name" value="Q_MOTIF"/>
    <property type="match status" value="1"/>
</dbReference>
<dbReference type="OrthoDB" id="1115205at2759"/>
<accession>A0A6J0MVT2</accession>
<keyword evidence="11" id="KW-0648">Protein biosynthesis</keyword>
<dbReference type="GO" id="GO:0003743">
    <property type="term" value="F:translation initiation factor activity"/>
    <property type="evidence" value="ECO:0007669"/>
    <property type="project" value="UniProtKB-KW"/>
</dbReference>
<dbReference type="KEGG" id="rsz:108847267"/>
<dbReference type="SMART" id="SM00487">
    <property type="entry name" value="DEXDc"/>
    <property type="match status" value="1"/>
</dbReference>
<dbReference type="GO" id="GO:0003723">
    <property type="term" value="F:RNA binding"/>
    <property type="evidence" value="ECO:0007669"/>
    <property type="project" value="UniProtKB-KW"/>
</dbReference>
<dbReference type="GO" id="GO:0003724">
    <property type="term" value="F:RNA helicase activity"/>
    <property type="evidence" value="ECO:0007669"/>
    <property type="project" value="UniProtKB-EC"/>
</dbReference>
<dbReference type="InterPro" id="IPR011545">
    <property type="entry name" value="DEAD/DEAH_box_helicase_dom"/>
</dbReference>
<feature type="domain" description="Helicase ATP-binding" evidence="8">
    <location>
        <begin position="33"/>
        <end position="195"/>
    </location>
</feature>
<evidence type="ECO:0000256" key="4">
    <source>
        <dbReference type="ARBA" id="ARBA00022806"/>
    </source>
</evidence>
<evidence type="ECO:0000256" key="5">
    <source>
        <dbReference type="ARBA" id="ARBA00022840"/>
    </source>
</evidence>
<dbReference type="AlphaFoldDB" id="A0A6J0MVT2"/>
<keyword evidence="4" id="KW-0347">Helicase</keyword>
<dbReference type="RefSeq" id="XP_018475968.2">
    <property type="nucleotide sequence ID" value="XM_018620466.2"/>
</dbReference>
<evidence type="ECO:0000313" key="11">
    <source>
        <dbReference type="RefSeq" id="XP_018475968.2"/>
    </source>
</evidence>